<evidence type="ECO:0008006" key="3">
    <source>
        <dbReference type="Google" id="ProtNLM"/>
    </source>
</evidence>
<dbReference type="AlphaFoldDB" id="A0A806J8J5"/>
<evidence type="ECO:0000313" key="2">
    <source>
        <dbReference type="Proteomes" id="UP000014672"/>
    </source>
</evidence>
<accession>A0A806J8J5</accession>
<sequence>MQTLNILSTKELEFSLFCIDYIARELNQEPSEIYQKLKDSRLLQDYIIQHYDILHTLGKDYLVKDIIELMKEKGVL</sequence>
<dbReference type="InterPro" id="IPR024269">
    <property type="entry name" value="DUF3791"/>
</dbReference>
<organism evidence="1 2">
    <name type="scientific">Glaesserella parasuis ZJ0906</name>
    <dbReference type="NCBI Taxonomy" id="1322346"/>
    <lineage>
        <taxon>Bacteria</taxon>
        <taxon>Pseudomonadati</taxon>
        <taxon>Pseudomonadota</taxon>
        <taxon>Gammaproteobacteria</taxon>
        <taxon>Pasteurellales</taxon>
        <taxon>Pasteurellaceae</taxon>
        <taxon>Glaesserella</taxon>
    </lineage>
</organism>
<evidence type="ECO:0000313" key="1">
    <source>
        <dbReference type="EMBL" id="AGO15838.1"/>
    </source>
</evidence>
<name>A0A806J8J5_GLAPU</name>
<dbReference type="KEGG" id="hpaz:K756_03025"/>
<reference evidence="1 2" key="1">
    <citation type="journal article" date="2013" name="PLoS ONE">
        <title>Complete Genome Analysis of a Haemophilus parasuis Serovar 12 Strain from China.</title>
        <authorList>
            <person name="Li Y."/>
            <person name="Kwok A.H."/>
            <person name="Jiang J."/>
            <person name="Zou Y."/>
            <person name="Zheng F."/>
            <person name="Chen P."/>
            <person name="Hou C."/>
            <person name="Leung F.C."/>
            <person name="Jiang P."/>
        </authorList>
    </citation>
    <scope>NUCLEOTIDE SEQUENCE [LARGE SCALE GENOMIC DNA]</scope>
    <source>
        <strain evidence="1 2">ZJ0906</strain>
    </source>
</reference>
<protein>
    <recommendedName>
        <fullName evidence="3">DUF3791 domain-containing protein</fullName>
    </recommendedName>
</protein>
<dbReference type="Pfam" id="PF12668">
    <property type="entry name" value="DUF3791"/>
    <property type="match status" value="1"/>
</dbReference>
<dbReference type="Proteomes" id="UP000014672">
    <property type="component" value="Chromosome"/>
</dbReference>
<dbReference type="EMBL" id="CP005384">
    <property type="protein sequence ID" value="AGO15838.1"/>
    <property type="molecule type" value="Genomic_DNA"/>
</dbReference>
<gene>
    <name evidence="1" type="ORF">K756_03025</name>
</gene>
<proteinExistence type="predicted"/>